<sequence>MKKYYQISEDSFLDHGITSGPTLPDESVMAGKWVEADALPRLVYEVNTPDDEPCQHFMSGGAVIVSERFIQVLRGAGANNFQCFPALLINPETQKQRSGFYLFNVLGLIKAADMQRSSFMTLMEADTEGVDAPLVSFENIVLDGTRSRGLHMFRLAESPSVLVMDESVKTALKENRPAEGWGIVFEELDSV</sequence>
<dbReference type="AlphaFoldDB" id="A0A410RN41"/>
<evidence type="ECO:0000313" key="2">
    <source>
        <dbReference type="EMBL" id="QAT83377.1"/>
    </source>
</evidence>
<dbReference type="Pfam" id="PF07791">
    <property type="entry name" value="Imm11"/>
    <property type="match status" value="1"/>
</dbReference>
<name>A0A410RN41_CORCK</name>
<accession>A0A410RN41</accession>
<dbReference type="RefSeq" id="WP_128795541.1">
    <property type="nucleotide sequence ID" value="NZ_CP034669.1"/>
</dbReference>
<dbReference type="EMBL" id="CP034669">
    <property type="protein sequence ID" value="QAT83377.1"/>
    <property type="molecule type" value="Genomic_DNA"/>
</dbReference>
<organism evidence="2 3">
    <name type="scientific">Corallococcus coralloides</name>
    <name type="common">Myxococcus coralloides</name>
    <dbReference type="NCBI Taxonomy" id="184914"/>
    <lineage>
        <taxon>Bacteria</taxon>
        <taxon>Pseudomonadati</taxon>
        <taxon>Myxococcota</taxon>
        <taxon>Myxococcia</taxon>
        <taxon>Myxococcales</taxon>
        <taxon>Cystobacterineae</taxon>
        <taxon>Myxococcaceae</taxon>
        <taxon>Corallococcus</taxon>
    </lineage>
</organism>
<feature type="domain" description="Immunity MXAN-0049 protein" evidence="1">
    <location>
        <begin position="47"/>
        <end position="187"/>
    </location>
</feature>
<dbReference type="Proteomes" id="UP000288758">
    <property type="component" value="Chromosome"/>
</dbReference>
<evidence type="ECO:0000259" key="1">
    <source>
        <dbReference type="Pfam" id="PF07791"/>
    </source>
</evidence>
<dbReference type="InterPro" id="IPR012433">
    <property type="entry name" value="Imm11"/>
</dbReference>
<protein>
    <recommendedName>
        <fullName evidence="1">Immunity MXAN-0049 protein domain-containing protein</fullName>
    </recommendedName>
</protein>
<proteinExistence type="predicted"/>
<gene>
    <name evidence="2" type="ORF">EJ065_1779</name>
</gene>
<reference evidence="2 3" key="1">
    <citation type="submission" date="2018-12" db="EMBL/GenBank/DDBJ databases">
        <title>Complete Genome Sequence of the Corallopyronin A producing Myxobacterium Corallococcus coralloides B035.</title>
        <authorList>
            <person name="Bouhired S.M."/>
            <person name="Rupp O."/>
            <person name="Blom J."/>
            <person name="Schaeberle T.F."/>
            <person name="Kehraus S."/>
            <person name="Schiefer A."/>
            <person name="Pfarr K."/>
            <person name="Goesmann A."/>
            <person name="Hoerauf A."/>
            <person name="Koenig G.M."/>
        </authorList>
    </citation>
    <scope>NUCLEOTIDE SEQUENCE [LARGE SCALE GENOMIC DNA]</scope>
    <source>
        <strain evidence="2 3">B035</strain>
    </source>
</reference>
<evidence type="ECO:0000313" key="3">
    <source>
        <dbReference type="Proteomes" id="UP000288758"/>
    </source>
</evidence>